<evidence type="ECO:0000313" key="8">
    <source>
        <dbReference type="Proteomes" id="UP001626550"/>
    </source>
</evidence>
<evidence type="ECO:0000313" key="7">
    <source>
        <dbReference type="EMBL" id="KAL3313588.1"/>
    </source>
</evidence>
<feature type="transmembrane region" description="Helical" evidence="5">
    <location>
        <begin position="547"/>
        <end position="571"/>
    </location>
</feature>
<name>A0ABD2Q2J3_9PLAT</name>
<feature type="transmembrane region" description="Helical" evidence="5">
    <location>
        <begin position="482"/>
        <end position="504"/>
    </location>
</feature>
<evidence type="ECO:0000256" key="4">
    <source>
        <dbReference type="ARBA" id="ARBA00023136"/>
    </source>
</evidence>
<evidence type="ECO:0000259" key="6">
    <source>
        <dbReference type="Pfam" id="PF25508"/>
    </source>
</evidence>
<feature type="transmembrane region" description="Helical" evidence="5">
    <location>
        <begin position="639"/>
        <end position="660"/>
    </location>
</feature>
<sequence length="706" mass="81801">MERQQMGFSISGHNKSNLDPKIIKSYCQKHWHQVQDLEKCNKLIQEMLAWKHRFEIFNFDSDGIDEFDGKLLSCLLAESKRRDPRMFGKKAVYDKININHLSISMALNRPDVAEQKVFVEQVLWEKETNDIFPFVLDAMLFNRTKFVQVFIDKGFSFEEIMTCEVLEELYSKAVKYESIPTPELEKLIILINNKVPKRITLDLLGRALKRLMGSLYTPLYTQPEFIRKYTAELAKEGKSVEIQSQSFDDGKLDEYSEEEENEKLFNQPYRELFLWSLLTRRTEMAELFLLQVRDTLPCALMAAMLLRKLKRLNESDSDAEFFDSIADKFEKYALGVVNECYQVNPAKARECIIREQPLYGDQSSLILAASGNSISFMAHTLCQDYLETVWFHTLDRRRTTMQVVFSFDSLSKKLVLSLILGLTIPPLVPVVMSYREDIYETVADEGRGLNLSFNYAKLSKKDKFRIFMQKLRDFYLAPQVRFAYNLIAYVSFLVYFTFVLLFGIHEESTDVTFSQIILIFWVITLAIEEIRQAVFSSTGLSEYVKDLWNALDLSGVGFFCFGLLMLILTLYDQQANTLFMSVWPMEPIYAYKGDFLRMSRIALSISLFLFFMRVLQFYSVSKLLGPMIVMIQKMIVKDLVPFMAIFLVFTVAYAVLQWAVTFKPVSGLPLSAQARALFQAIQISYLQTFNDLNVDTITGGSNFNLI</sequence>
<organism evidence="7 8">
    <name type="scientific">Cichlidogyrus casuarinus</name>
    <dbReference type="NCBI Taxonomy" id="1844966"/>
    <lineage>
        <taxon>Eukaryota</taxon>
        <taxon>Metazoa</taxon>
        <taxon>Spiralia</taxon>
        <taxon>Lophotrochozoa</taxon>
        <taxon>Platyhelminthes</taxon>
        <taxon>Monogenea</taxon>
        <taxon>Monopisthocotylea</taxon>
        <taxon>Dactylogyridea</taxon>
        <taxon>Ancyrocephalidae</taxon>
        <taxon>Cichlidogyrus</taxon>
    </lineage>
</organism>
<dbReference type="InterPro" id="IPR050927">
    <property type="entry name" value="TRPM"/>
</dbReference>
<gene>
    <name evidence="7" type="primary">TRPM2_9</name>
    <name evidence="7" type="ORF">Ciccas_007806</name>
</gene>
<dbReference type="AlphaFoldDB" id="A0ABD2Q2J3"/>
<dbReference type="InterPro" id="IPR057366">
    <property type="entry name" value="TRPM-like"/>
</dbReference>
<keyword evidence="8" id="KW-1185">Reference proteome</keyword>
<feature type="transmembrane region" description="Helical" evidence="5">
    <location>
        <begin position="601"/>
        <end position="619"/>
    </location>
</feature>
<evidence type="ECO:0000256" key="2">
    <source>
        <dbReference type="ARBA" id="ARBA00022692"/>
    </source>
</evidence>
<reference evidence="7 8" key="1">
    <citation type="submission" date="2024-11" db="EMBL/GenBank/DDBJ databases">
        <title>Adaptive evolution of stress response genes in parasites aligns with host niche diversity.</title>
        <authorList>
            <person name="Hahn C."/>
            <person name="Resl P."/>
        </authorList>
    </citation>
    <scope>NUCLEOTIDE SEQUENCE [LARGE SCALE GENOMIC DNA]</scope>
    <source>
        <strain evidence="7">EGGRZ-B1_66</strain>
        <tissue evidence="7">Body</tissue>
    </source>
</reference>
<protein>
    <submittedName>
        <fullName evidence="7">Transient receptor putative cation channel subfamily M member 2</fullName>
    </submittedName>
</protein>
<feature type="transmembrane region" description="Helical" evidence="5">
    <location>
        <begin position="511"/>
        <end position="527"/>
    </location>
</feature>
<feature type="domain" description="TRPM-like" evidence="6">
    <location>
        <begin position="117"/>
        <end position="379"/>
    </location>
</feature>
<evidence type="ECO:0000256" key="5">
    <source>
        <dbReference type="SAM" id="Phobius"/>
    </source>
</evidence>
<proteinExistence type="predicted"/>
<keyword evidence="3 5" id="KW-1133">Transmembrane helix</keyword>
<dbReference type="EMBL" id="JBJKFK010001259">
    <property type="protein sequence ID" value="KAL3313588.1"/>
    <property type="molecule type" value="Genomic_DNA"/>
</dbReference>
<evidence type="ECO:0000256" key="1">
    <source>
        <dbReference type="ARBA" id="ARBA00004141"/>
    </source>
</evidence>
<evidence type="ECO:0000256" key="3">
    <source>
        <dbReference type="ARBA" id="ARBA00022989"/>
    </source>
</evidence>
<dbReference type="GO" id="GO:0016020">
    <property type="term" value="C:membrane"/>
    <property type="evidence" value="ECO:0007669"/>
    <property type="project" value="UniProtKB-SubCell"/>
</dbReference>
<keyword evidence="7" id="KW-0675">Receptor</keyword>
<keyword evidence="4 5" id="KW-0472">Membrane</keyword>
<comment type="subcellular location">
    <subcellularLocation>
        <location evidence="1">Membrane</location>
        <topology evidence="1">Multi-pass membrane protein</topology>
    </subcellularLocation>
</comment>
<dbReference type="PANTHER" id="PTHR13800:SF12">
    <property type="entry name" value="TRANSIENT RECEPTOR POTENTIAL CATION CHANNEL SUBFAMILY M MEMBER-LIKE 2"/>
    <property type="match status" value="1"/>
</dbReference>
<dbReference type="Proteomes" id="UP001626550">
    <property type="component" value="Unassembled WGS sequence"/>
</dbReference>
<dbReference type="Pfam" id="PF25508">
    <property type="entry name" value="TRPM2"/>
    <property type="match status" value="1"/>
</dbReference>
<accession>A0ABD2Q2J3</accession>
<comment type="caution">
    <text evidence="7">The sequence shown here is derived from an EMBL/GenBank/DDBJ whole genome shotgun (WGS) entry which is preliminary data.</text>
</comment>
<dbReference type="PANTHER" id="PTHR13800">
    <property type="entry name" value="TRANSIENT RECEPTOR POTENTIAL CATION CHANNEL, SUBFAMILY M, MEMBER 6"/>
    <property type="match status" value="1"/>
</dbReference>
<keyword evidence="2 5" id="KW-0812">Transmembrane</keyword>